<comment type="caution">
    <text evidence="1">The sequence shown here is derived from an EMBL/GenBank/DDBJ whole genome shotgun (WGS) entry which is preliminary data.</text>
</comment>
<feature type="non-terminal residue" evidence="1">
    <location>
        <position position="79"/>
    </location>
</feature>
<organism evidence="1 2">
    <name type="scientific">Acaulospora morrowiae</name>
    <dbReference type="NCBI Taxonomy" id="94023"/>
    <lineage>
        <taxon>Eukaryota</taxon>
        <taxon>Fungi</taxon>
        <taxon>Fungi incertae sedis</taxon>
        <taxon>Mucoromycota</taxon>
        <taxon>Glomeromycotina</taxon>
        <taxon>Glomeromycetes</taxon>
        <taxon>Diversisporales</taxon>
        <taxon>Acaulosporaceae</taxon>
        <taxon>Acaulospora</taxon>
    </lineage>
</organism>
<accession>A0A9N9P8U0</accession>
<evidence type="ECO:0000313" key="1">
    <source>
        <dbReference type="EMBL" id="CAG8793765.1"/>
    </source>
</evidence>
<gene>
    <name evidence="1" type="ORF">AMORRO_LOCUS18372</name>
</gene>
<reference evidence="1" key="1">
    <citation type="submission" date="2021-06" db="EMBL/GenBank/DDBJ databases">
        <authorList>
            <person name="Kallberg Y."/>
            <person name="Tangrot J."/>
            <person name="Rosling A."/>
        </authorList>
    </citation>
    <scope>NUCLEOTIDE SEQUENCE</scope>
    <source>
        <strain evidence="1">CL551</strain>
    </source>
</reference>
<dbReference type="OrthoDB" id="5321484at2759"/>
<evidence type="ECO:0000313" key="2">
    <source>
        <dbReference type="Proteomes" id="UP000789342"/>
    </source>
</evidence>
<name>A0A9N9P8U0_9GLOM</name>
<dbReference type="AlphaFoldDB" id="A0A9N9P8U0"/>
<feature type="non-terminal residue" evidence="1">
    <location>
        <position position="1"/>
    </location>
</feature>
<dbReference type="Proteomes" id="UP000789342">
    <property type="component" value="Unassembled WGS sequence"/>
</dbReference>
<keyword evidence="2" id="KW-1185">Reference proteome</keyword>
<proteinExistence type="predicted"/>
<sequence length="79" mass="9241">LENSQLTNSSKRIKWIPADNETLDNYFAKPLNNDQQKKLNHLLLRATISCGFAFHWIENPEVKALFKYINPSIELPRRS</sequence>
<dbReference type="EMBL" id="CAJVPV010064272">
    <property type="protein sequence ID" value="CAG8793765.1"/>
    <property type="molecule type" value="Genomic_DNA"/>
</dbReference>
<protein>
    <submittedName>
        <fullName evidence="1">7515_t:CDS:1</fullName>
    </submittedName>
</protein>